<dbReference type="Pfam" id="PF02698">
    <property type="entry name" value="DUF218"/>
    <property type="match status" value="1"/>
</dbReference>
<dbReference type="InterPro" id="IPR051599">
    <property type="entry name" value="Cell_Envelope_Assoc"/>
</dbReference>
<dbReference type="GO" id="GO:0005886">
    <property type="term" value="C:plasma membrane"/>
    <property type="evidence" value="ECO:0007669"/>
    <property type="project" value="TreeGrafter"/>
</dbReference>
<proteinExistence type="predicted"/>
<evidence type="ECO:0000259" key="2">
    <source>
        <dbReference type="Pfam" id="PF02698"/>
    </source>
</evidence>
<dbReference type="STRING" id="1777137.AWB76_06713"/>
<feature type="transmembrane region" description="Helical" evidence="1">
    <location>
        <begin position="6"/>
        <end position="28"/>
    </location>
</feature>
<feature type="domain" description="DUF218" evidence="2">
    <location>
        <begin position="76"/>
        <end position="236"/>
    </location>
</feature>
<evidence type="ECO:0000256" key="1">
    <source>
        <dbReference type="SAM" id="Phobius"/>
    </source>
</evidence>
<keyword evidence="1" id="KW-0472">Membrane</keyword>
<dbReference type="InterPro" id="IPR014729">
    <property type="entry name" value="Rossmann-like_a/b/a_fold"/>
</dbReference>
<gene>
    <name evidence="3" type="ORF">AWB76_06713</name>
</gene>
<dbReference type="PANTHER" id="PTHR30336:SF4">
    <property type="entry name" value="ENVELOPE BIOGENESIS FACTOR ELYC"/>
    <property type="match status" value="1"/>
</dbReference>
<sequence length="249" mass="27638">MPLNQYVTPIKLVLFTLLLLFFALFALWRRRRTEIAILVAALAWAIGAGWFATPLLDLAQHGYRHTDVPSFAPQTTIVLMGGGTQPTDSGLVPKYGAMRRIDAAGMLYRECRETSASCKVVLSGGDPEHHGQAEADNYAPYVLAQGVASGDLVRENQSLNTYQNARNVAGILGPAHDSRLIVVTSAYHMRRAMLAFEAFGYAPVPYVSDVRPNRATLVPRIRGFMNSELAMHELVGLARFRVYRWLNLY</sequence>
<evidence type="ECO:0000313" key="3">
    <source>
        <dbReference type="EMBL" id="SAK91758.1"/>
    </source>
</evidence>
<dbReference type="EMBL" id="FCOI02000037">
    <property type="protein sequence ID" value="SAK91758.1"/>
    <property type="molecule type" value="Genomic_DNA"/>
</dbReference>
<keyword evidence="1" id="KW-1133">Transmembrane helix</keyword>
<organism evidence="3 4">
    <name type="scientific">Caballeronia temeraria</name>
    <dbReference type="NCBI Taxonomy" id="1777137"/>
    <lineage>
        <taxon>Bacteria</taxon>
        <taxon>Pseudomonadati</taxon>
        <taxon>Pseudomonadota</taxon>
        <taxon>Betaproteobacteria</taxon>
        <taxon>Burkholderiales</taxon>
        <taxon>Burkholderiaceae</taxon>
        <taxon>Caballeronia</taxon>
    </lineage>
</organism>
<dbReference type="PANTHER" id="PTHR30336">
    <property type="entry name" value="INNER MEMBRANE PROTEIN, PROBABLE PERMEASE"/>
    <property type="match status" value="1"/>
</dbReference>
<keyword evidence="4" id="KW-1185">Reference proteome</keyword>
<accession>A0A158DB27</accession>
<dbReference type="Gene3D" id="3.40.50.620">
    <property type="entry name" value="HUPs"/>
    <property type="match status" value="1"/>
</dbReference>
<reference evidence="4" key="1">
    <citation type="submission" date="2016-01" db="EMBL/GenBank/DDBJ databases">
        <authorList>
            <person name="Peeters Charlotte."/>
        </authorList>
    </citation>
    <scope>NUCLEOTIDE SEQUENCE [LARGE SCALE GENOMIC DNA]</scope>
</reference>
<dbReference type="Proteomes" id="UP000054624">
    <property type="component" value="Unassembled WGS sequence"/>
</dbReference>
<dbReference type="GO" id="GO:0043164">
    <property type="term" value="P:Gram-negative-bacterium-type cell wall biogenesis"/>
    <property type="evidence" value="ECO:0007669"/>
    <property type="project" value="TreeGrafter"/>
</dbReference>
<dbReference type="AlphaFoldDB" id="A0A158DB27"/>
<keyword evidence="1" id="KW-0812">Transmembrane</keyword>
<protein>
    <recommendedName>
        <fullName evidence="2">DUF218 domain-containing protein</fullName>
    </recommendedName>
</protein>
<evidence type="ECO:0000313" key="4">
    <source>
        <dbReference type="Proteomes" id="UP000054624"/>
    </source>
</evidence>
<dbReference type="InterPro" id="IPR003848">
    <property type="entry name" value="DUF218"/>
</dbReference>
<feature type="transmembrane region" description="Helical" evidence="1">
    <location>
        <begin position="35"/>
        <end position="56"/>
    </location>
</feature>
<dbReference type="CDD" id="cd06259">
    <property type="entry name" value="YdcF-like"/>
    <property type="match status" value="1"/>
</dbReference>
<dbReference type="GO" id="GO:0000270">
    <property type="term" value="P:peptidoglycan metabolic process"/>
    <property type="evidence" value="ECO:0007669"/>
    <property type="project" value="TreeGrafter"/>
</dbReference>
<name>A0A158DB27_9BURK</name>